<reference evidence="1" key="1">
    <citation type="thesis" date="2020" institute="ProQuest LLC" country="789 East Eisenhower Parkway, Ann Arbor, MI, USA">
        <title>Comparative Genomics and Chromosome Evolution.</title>
        <authorList>
            <person name="Mudd A.B."/>
        </authorList>
    </citation>
    <scope>NUCLEOTIDE SEQUENCE</scope>
    <source>
        <strain evidence="1">HN-11 Male</strain>
        <tissue evidence="1">Kidney and liver</tissue>
    </source>
</reference>
<accession>A0A8J6F204</accession>
<evidence type="ECO:0000313" key="1">
    <source>
        <dbReference type="EMBL" id="KAG9479338.1"/>
    </source>
</evidence>
<dbReference type="Proteomes" id="UP000770717">
    <property type="component" value="Unassembled WGS sequence"/>
</dbReference>
<comment type="caution">
    <text evidence="1">The sequence shown here is derived from an EMBL/GenBank/DDBJ whole genome shotgun (WGS) entry which is preliminary data.</text>
</comment>
<dbReference type="AlphaFoldDB" id="A0A8J6F204"/>
<gene>
    <name evidence="1" type="ORF">GDO78_012809</name>
</gene>
<protein>
    <submittedName>
        <fullName evidence="1">Uncharacterized protein</fullName>
    </submittedName>
</protein>
<name>A0A8J6F204_ELECQ</name>
<keyword evidence="2" id="KW-1185">Reference proteome</keyword>
<evidence type="ECO:0000313" key="2">
    <source>
        <dbReference type="Proteomes" id="UP000770717"/>
    </source>
</evidence>
<proteinExistence type="predicted"/>
<sequence length="85" mass="9712">MEFVNHRWVGGGEQQFMIIGYHTAHAVHPQCRPQLVEDGFMNTTIQKQVSEPSLESGISRSSKGRRLLRVTQLYKYTKSKQSGSF</sequence>
<dbReference type="EMBL" id="WNTK01000008">
    <property type="protein sequence ID" value="KAG9479338.1"/>
    <property type="molecule type" value="Genomic_DNA"/>
</dbReference>
<organism evidence="1 2">
    <name type="scientific">Eleutherodactylus coqui</name>
    <name type="common">Puerto Rican coqui</name>
    <dbReference type="NCBI Taxonomy" id="57060"/>
    <lineage>
        <taxon>Eukaryota</taxon>
        <taxon>Metazoa</taxon>
        <taxon>Chordata</taxon>
        <taxon>Craniata</taxon>
        <taxon>Vertebrata</taxon>
        <taxon>Euteleostomi</taxon>
        <taxon>Amphibia</taxon>
        <taxon>Batrachia</taxon>
        <taxon>Anura</taxon>
        <taxon>Neobatrachia</taxon>
        <taxon>Hyloidea</taxon>
        <taxon>Eleutherodactylidae</taxon>
        <taxon>Eleutherodactylinae</taxon>
        <taxon>Eleutherodactylus</taxon>
        <taxon>Eleutherodactylus</taxon>
    </lineage>
</organism>